<dbReference type="STRING" id="1009370.ALO_21479"/>
<dbReference type="RefSeq" id="WP_004100005.1">
    <property type="nucleotide sequence ID" value="NZ_AFGF01000280.1"/>
</dbReference>
<evidence type="ECO:0000313" key="4">
    <source>
        <dbReference type="Proteomes" id="UP000003240"/>
    </source>
</evidence>
<feature type="signal peptide" evidence="2">
    <location>
        <begin position="1"/>
        <end position="24"/>
    </location>
</feature>
<gene>
    <name evidence="3" type="ORF">ALO_21479</name>
</gene>
<evidence type="ECO:0000256" key="2">
    <source>
        <dbReference type="SAM" id="SignalP"/>
    </source>
</evidence>
<dbReference type="Proteomes" id="UP000003240">
    <property type="component" value="Unassembled WGS sequence"/>
</dbReference>
<dbReference type="OrthoDB" id="1681363at2"/>
<accession>F7NQ95</accession>
<dbReference type="Pfam" id="PF16219">
    <property type="entry name" value="DUF4879"/>
    <property type="match status" value="1"/>
</dbReference>
<keyword evidence="2" id="KW-0732">Signal</keyword>
<reference evidence="3 4" key="1">
    <citation type="journal article" date="2011" name="EMBO J.">
        <title>Structural diversity of bacterial flagellar motors.</title>
        <authorList>
            <person name="Chen S."/>
            <person name="Beeby M."/>
            <person name="Murphy G.E."/>
            <person name="Leadbetter J.R."/>
            <person name="Hendrixson D.R."/>
            <person name="Briegel A."/>
            <person name="Li Z."/>
            <person name="Shi J."/>
            <person name="Tocheva E.I."/>
            <person name="Muller A."/>
            <person name="Dobro M.J."/>
            <person name="Jensen G.J."/>
        </authorList>
    </citation>
    <scope>NUCLEOTIDE SEQUENCE [LARGE SCALE GENOMIC DNA]</scope>
    <source>
        <strain evidence="3 4">DSM 6540</strain>
    </source>
</reference>
<name>F7NQ95_9FIRM</name>
<comment type="caution">
    <text evidence="3">The sequence shown here is derived from an EMBL/GenBank/DDBJ whole genome shotgun (WGS) entry which is preliminary data.</text>
</comment>
<proteinExistence type="predicted"/>
<dbReference type="eggNOG" id="ENOG5033KKY">
    <property type="taxonomic scope" value="Bacteria"/>
</dbReference>
<keyword evidence="4" id="KW-1185">Reference proteome</keyword>
<evidence type="ECO:0000313" key="3">
    <source>
        <dbReference type="EMBL" id="EGO61854.1"/>
    </source>
</evidence>
<feature type="region of interest" description="Disordered" evidence="1">
    <location>
        <begin position="130"/>
        <end position="153"/>
    </location>
</feature>
<dbReference type="InterPro" id="IPR032624">
    <property type="entry name" value="DUF4879"/>
</dbReference>
<organism evidence="3 4">
    <name type="scientific">Acetonema longum DSM 6540</name>
    <dbReference type="NCBI Taxonomy" id="1009370"/>
    <lineage>
        <taxon>Bacteria</taxon>
        <taxon>Bacillati</taxon>
        <taxon>Bacillota</taxon>
        <taxon>Negativicutes</taxon>
        <taxon>Acetonemataceae</taxon>
        <taxon>Acetonema</taxon>
    </lineage>
</organism>
<evidence type="ECO:0008006" key="5">
    <source>
        <dbReference type="Google" id="ProtNLM"/>
    </source>
</evidence>
<dbReference type="AlphaFoldDB" id="F7NQ95"/>
<dbReference type="Gene3D" id="2.60.40.2870">
    <property type="match status" value="1"/>
</dbReference>
<evidence type="ECO:0000256" key="1">
    <source>
        <dbReference type="SAM" id="MobiDB-lite"/>
    </source>
</evidence>
<feature type="chain" id="PRO_5038651664" description="DUF5626 domain-containing protein" evidence="2">
    <location>
        <begin position="25"/>
        <end position="153"/>
    </location>
</feature>
<dbReference type="EMBL" id="AFGF01000280">
    <property type="protein sequence ID" value="EGO61854.1"/>
    <property type="molecule type" value="Genomic_DNA"/>
</dbReference>
<protein>
    <recommendedName>
        <fullName evidence="5">DUF5626 domain-containing protein</fullName>
    </recommendedName>
</protein>
<sequence>MKKSIVFLLLVFMVMVSVSPLATAGPAPALTKVDIAAFTAENYSNQWQKTPTSYPKSMSGYSFSGPVLYMAVVYTGYPNWNLTFIKINGNQFRHSEIPSERVNLVSGGVIVGYEVHYKIPKAQLSSSNTISVNSSGTNGGSGSSVSTNIKFVK</sequence>
<feature type="compositionally biased region" description="Low complexity" evidence="1">
    <location>
        <begin position="143"/>
        <end position="153"/>
    </location>
</feature>